<dbReference type="Proteomes" id="UP001153148">
    <property type="component" value="Unassembled WGS sequence"/>
</dbReference>
<comment type="caution">
    <text evidence="2">The sequence shown here is derived from an EMBL/GenBank/DDBJ whole genome shotgun (WGS) entry which is preliminary data.</text>
</comment>
<accession>A0ABN7PPN2</accession>
<evidence type="ECO:0000256" key="1">
    <source>
        <dbReference type="SAM" id="MobiDB-lite"/>
    </source>
</evidence>
<keyword evidence="3" id="KW-1185">Reference proteome</keyword>
<feature type="compositionally biased region" description="Basic and acidic residues" evidence="1">
    <location>
        <begin position="116"/>
        <end position="131"/>
    </location>
</feature>
<evidence type="ECO:0000313" key="3">
    <source>
        <dbReference type="Proteomes" id="UP001153148"/>
    </source>
</evidence>
<reference evidence="2" key="1">
    <citation type="submission" date="2021-03" db="EMBL/GenBank/DDBJ databases">
        <authorList>
            <person name="Tran Van P."/>
        </authorList>
    </citation>
    <scope>NUCLEOTIDE SEQUENCE</scope>
</reference>
<sequence length="160" mass="17891">MTNLLMQPSQSRGDTFPRSLIDSCRTSIVPRYGRSEDSIVNTEMKHSKSDDLVLQSSGGALVTPECHHARCDSPIPKTGSVVYEDDLVSTQYVLPKAKYFSDSEADSDTRPSILDKPGRKISAEFSSDSHRTSARHVGLYDQVDPEDSIRDMITENDFYR</sequence>
<gene>
    <name evidence="2" type="ORF">TPAB3V08_LOCUS16038</name>
</gene>
<protein>
    <submittedName>
        <fullName evidence="2">Uncharacterized protein</fullName>
    </submittedName>
</protein>
<evidence type="ECO:0000313" key="2">
    <source>
        <dbReference type="EMBL" id="CAG2069095.1"/>
    </source>
</evidence>
<dbReference type="EMBL" id="CAJPIN010116488">
    <property type="protein sequence ID" value="CAG2069095.1"/>
    <property type="molecule type" value="Genomic_DNA"/>
</dbReference>
<proteinExistence type="predicted"/>
<feature type="non-terminal residue" evidence="2">
    <location>
        <position position="160"/>
    </location>
</feature>
<feature type="region of interest" description="Disordered" evidence="1">
    <location>
        <begin position="101"/>
        <end position="148"/>
    </location>
</feature>
<organism evidence="2 3">
    <name type="scientific">Timema podura</name>
    <name type="common">Walking stick</name>
    <dbReference type="NCBI Taxonomy" id="61482"/>
    <lineage>
        <taxon>Eukaryota</taxon>
        <taxon>Metazoa</taxon>
        <taxon>Ecdysozoa</taxon>
        <taxon>Arthropoda</taxon>
        <taxon>Hexapoda</taxon>
        <taxon>Insecta</taxon>
        <taxon>Pterygota</taxon>
        <taxon>Neoptera</taxon>
        <taxon>Polyneoptera</taxon>
        <taxon>Phasmatodea</taxon>
        <taxon>Timematodea</taxon>
        <taxon>Timematoidea</taxon>
        <taxon>Timematidae</taxon>
        <taxon>Timema</taxon>
    </lineage>
</organism>
<name>A0ABN7PPN2_TIMPD</name>